<feature type="compositionally biased region" description="Polar residues" evidence="1">
    <location>
        <begin position="40"/>
        <end position="53"/>
    </location>
</feature>
<dbReference type="PANTHER" id="PTHR31343:SF42">
    <property type="entry name" value="T15D22.8"/>
    <property type="match status" value="1"/>
</dbReference>
<evidence type="ECO:0000313" key="2">
    <source>
        <dbReference type="EMBL" id="KAK9934695.1"/>
    </source>
</evidence>
<reference evidence="2 3" key="1">
    <citation type="journal article" date="2023" name="G3 (Bethesda)">
        <title>A chromosome-length genome assembly and annotation of blackberry (Rubus argutus, cv. 'Hillquist').</title>
        <authorList>
            <person name="Bruna T."/>
            <person name="Aryal R."/>
            <person name="Dudchenko O."/>
            <person name="Sargent D.J."/>
            <person name="Mead D."/>
            <person name="Buti M."/>
            <person name="Cavallini A."/>
            <person name="Hytonen T."/>
            <person name="Andres J."/>
            <person name="Pham M."/>
            <person name="Weisz D."/>
            <person name="Mascagni F."/>
            <person name="Usai G."/>
            <person name="Natali L."/>
            <person name="Bassil N."/>
            <person name="Fernandez G.E."/>
            <person name="Lomsadze A."/>
            <person name="Armour M."/>
            <person name="Olukolu B."/>
            <person name="Poorten T."/>
            <person name="Britton C."/>
            <person name="Davik J."/>
            <person name="Ashrafi H."/>
            <person name="Aiden E.L."/>
            <person name="Borodovsky M."/>
            <person name="Worthington M."/>
        </authorList>
    </citation>
    <scope>NUCLEOTIDE SEQUENCE [LARGE SCALE GENOMIC DNA]</scope>
    <source>
        <strain evidence="2">PI 553951</strain>
    </source>
</reference>
<accession>A0AAW1XG02</accession>
<evidence type="ECO:0000256" key="1">
    <source>
        <dbReference type="SAM" id="MobiDB-lite"/>
    </source>
</evidence>
<dbReference type="Proteomes" id="UP001457282">
    <property type="component" value="Unassembled WGS sequence"/>
</dbReference>
<dbReference type="EMBL" id="JBEDUW010000004">
    <property type="protein sequence ID" value="KAK9934695.1"/>
    <property type="molecule type" value="Genomic_DNA"/>
</dbReference>
<organism evidence="2 3">
    <name type="scientific">Rubus argutus</name>
    <name type="common">Southern blackberry</name>
    <dbReference type="NCBI Taxonomy" id="59490"/>
    <lineage>
        <taxon>Eukaryota</taxon>
        <taxon>Viridiplantae</taxon>
        <taxon>Streptophyta</taxon>
        <taxon>Embryophyta</taxon>
        <taxon>Tracheophyta</taxon>
        <taxon>Spermatophyta</taxon>
        <taxon>Magnoliopsida</taxon>
        <taxon>eudicotyledons</taxon>
        <taxon>Gunneridae</taxon>
        <taxon>Pentapetalae</taxon>
        <taxon>rosids</taxon>
        <taxon>fabids</taxon>
        <taxon>Rosales</taxon>
        <taxon>Rosaceae</taxon>
        <taxon>Rosoideae</taxon>
        <taxon>Rosoideae incertae sedis</taxon>
        <taxon>Rubus</taxon>
    </lineage>
</organism>
<dbReference type="InterPro" id="IPR008507">
    <property type="entry name" value="DUF789"/>
</dbReference>
<gene>
    <name evidence="2" type="ORF">M0R45_021830</name>
</gene>
<feature type="region of interest" description="Disordered" evidence="1">
    <location>
        <begin position="1"/>
        <end position="73"/>
    </location>
</feature>
<proteinExistence type="predicted"/>
<keyword evidence="3" id="KW-1185">Reference proteome</keyword>
<evidence type="ECO:0000313" key="3">
    <source>
        <dbReference type="Proteomes" id="UP001457282"/>
    </source>
</evidence>
<feature type="compositionally biased region" description="Basic and acidic residues" evidence="1">
    <location>
        <begin position="175"/>
        <end position="189"/>
    </location>
</feature>
<name>A0AAW1XG02_RUBAR</name>
<feature type="region of interest" description="Disordered" evidence="1">
    <location>
        <begin position="171"/>
        <end position="195"/>
    </location>
</feature>
<comment type="caution">
    <text evidence="2">The sequence shown here is derived from an EMBL/GenBank/DDBJ whole genome shotgun (WGS) entry which is preliminary data.</text>
</comment>
<feature type="compositionally biased region" description="Basic and acidic residues" evidence="1">
    <location>
        <begin position="54"/>
        <end position="68"/>
    </location>
</feature>
<dbReference type="Pfam" id="PF05623">
    <property type="entry name" value="DUF789"/>
    <property type="match status" value="1"/>
</dbReference>
<dbReference type="PANTHER" id="PTHR31343">
    <property type="entry name" value="T15D22.8"/>
    <property type="match status" value="1"/>
</dbReference>
<dbReference type="AlphaFoldDB" id="A0AAW1XG02"/>
<sequence>MLGTGLQVTRGRGEDRFYNPARARRAHQNQKAEQLRRAQSDVTPSQSPSLKNNPNREPENRAGSDEPPKPVAVPACEPVVKPLSNLERFLLSITPSVPAQYLSKTTMRGLSTCDVEFQPYFVLGDLWESFKEWSAYGAGVPLILNDSDSVVQYYVPYLSGIQIYGNSMKLSSKSRRPDEDSDSDFRDSSSDGSCEFESDRTKYLREQRNHQMLSSEISRRIERISLRDQHFPLQEDCSSDEGESVNSQGCLLFEYFERDLPYCREPLADKILDLAFHYPELKTIRSCDLLSSSWISVAWYPIYRIPTGPTLKDLDACFLSYHSLFTPMGGVQEARTPVVTYPSDMDGVPKMSLPVFGLASYKFRGSLWTPSGGLERQLANSLLQATDDFLRQLQVNHPDFLFFSRR</sequence>
<protein>
    <submittedName>
        <fullName evidence="2">Uncharacterized protein</fullName>
    </submittedName>
</protein>